<dbReference type="AlphaFoldDB" id="A0A2P4XHK9"/>
<dbReference type="EMBL" id="NCKW01010723">
    <property type="protein sequence ID" value="POM65027.1"/>
    <property type="molecule type" value="Genomic_DNA"/>
</dbReference>
<evidence type="ECO:0000313" key="2">
    <source>
        <dbReference type="EMBL" id="POM65027.1"/>
    </source>
</evidence>
<proteinExistence type="predicted"/>
<protein>
    <submittedName>
        <fullName evidence="2">Uncharacterized protein</fullName>
    </submittedName>
</protein>
<feature type="non-terminal residue" evidence="2">
    <location>
        <position position="248"/>
    </location>
</feature>
<keyword evidence="3" id="KW-1185">Reference proteome</keyword>
<keyword evidence="1" id="KW-0175">Coiled coil</keyword>
<name>A0A2P4XHK9_9STRA</name>
<dbReference type="OrthoDB" id="65833at2759"/>
<organism evidence="2 3">
    <name type="scientific">Phytophthora palmivora</name>
    <dbReference type="NCBI Taxonomy" id="4796"/>
    <lineage>
        <taxon>Eukaryota</taxon>
        <taxon>Sar</taxon>
        <taxon>Stramenopiles</taxon>
        <taxon>Oomycota</taxon>
        <taxon>Peronosporomycetes</taxon>
        <taxon>Peronosporales</taxon>
        <taxon>Peronosporaceae</taxon>
        <taxon>Phytophthora</taxon>
    </lineage>
</organism>
<reference evidence="2 3" key="1">
    <citation type="journal article" date="2017" name="Genome Biol. Evol.">
        <title>Phytophthora megakarya and P. palmivora, closely related causal agents of cacao black pod rot, underwent increases in genome sizes and gene numbers by different mechanisms.</title>
        <authorList>
            <person name="Ali S.S."/>
            <person name="Shao J."/>
            <person name="Lary D.J."/>
            <person name="Kronmiller B."/>
            <person name="Shen D."/>
            <person name="Strem M.D."/>
            <person name="Amoako-Attah I."/>
            <person name="Akrofi A.Y."/>
            <person name="Begoude B.A."/>
            <person name="Ten Hoopen G.M."/>
            <person name="Coulibaly K."/>
            <person name="Kebe B.I."/>
            <person name="Melnick R.L."/>
            <person name="Guiltinan M.J."/>
            <person name="Tyler B.M."/>
            <person name="Meinhardt L.W."/>
            <person name="Bailey B.A."/>
        </authorList>
    </citation>
    <scope>NUCLEOTIDE SEQUENCE [LARGE SCALE GENOMIC DNA]</scope>
    <source>
        <strain evidence="3">sbr112.9</strain>
    </source>
</reference>
<accession>A0A2P4XHK9</accession>
<evidence type="ECO:0000256" key="1">
    <source>
        <dbReference type="SAM" id="Coils"/>
    </source>
</evidence>
<gene>
    <name evidence="2" type="ORF">PHPALM_19346</name>
</gene>
<feature type="coiled-coil region" evidence="1">
    <location>
        <begin position="120"/>
        <end position="213"/>
    </location>
</feature>
<sequence length="248" mass="28523">MGGLDALTTALQSERKWRNVQIVLVETFGLVARVLTEQTQLIQELQQRVKDLATVRSDAVSAMEERVRVEMKRLGEEVVAPSIEEEFGMNLCCVEQVQKDFETKTQQQHVEVAKRCVQVEQSVEQRCSKIEERLNHLLRQFKDPDNLTKLRQDMLQKVADLECRLMESEARRETAVIPVMKEVTTPEMQEGEVDAIREDLAHVSQEVREAEARIEKQLAGFRHELMMAMGKKLCKSEATKLLSRKMDA</sequence>
<evidence type="ECO:0000313" key="3">
    <source>
        <dbReference type="Proteomes" id="UP000237271"/>
    </source>
</evidence>
<comment type="caution">
    <text evidence="2">The sequence shown here is derived from an EMBL/GenBank/DDBJ whole genome shotgun (WGS) entry which is preliminary data.</text>
</comment>
<dbReference type="Proteomes" id="UP000237271">
    <property type="component" value="Unassembled WGS sequence"/>
</dbReference>